<dbReference type="PANTHER" id="PTHR10578">
    <property type="entry name" value="S -2-HYDROXY-ACID OXIDASE-RELATED"/>
    <property type="match status" value="1"/>
</dbReference>
<evidence type="ECO:0000256" key="5">
    <source>
        <dbReference type="ARBA" id="ARBA00029325"/>
    </source>
</evidence>
<dbReference type="PROSITE" id="PS51349">
    <property type="entry name" value="FMN_HYDROXY_ACID_DH_2"/>
    <property type="match status" value="1"/>
</dbReference>
<feature type="domain" description="FMN hydroxy acid dehydrogenase" evidence="10">
    <location>
        <begin position="50"/>
        <end position="413"/>
    </location>
</feature>
<reference evidence="11" key="1">
    <citation type="submission" date="2021-10" db="EMBL/GenBank/DDBJ databases">
        <title>Tropical sea cucumber genome reveals ecological adaptation and Cuvierian tubules defense mechanism.</title>
        <authorList>
            <person name="Chen T."/>
        </authorList>
    </citation>
    <scope>NUCLEOTIDE SEQUENCE</scope>
    <source>
        <strain evidence="11">Nanhai2018</strain>
        <tissue evidence="11">Muscle</tissue>
    </source>
</reference>
<dbReference type="GO" id="GO:0005782">
    <property type="term" value="C:peroxisomal matrix"/>
    <property type="evidence" value="ECO:0007669"/>
    <property type="project" value="TreeGrafter"/>
</dbReference>
<keyword evidence="3" id="KW-0560">Oxidoreductase</keyword>
<feature type="binding site" evidence="8">
    <location>
        <position position="76"/>
    </location>
    <ligand>
        <name>glyoxylate</name>
        <dbReference type="ChEBI" id="CHEBI:36655"/>
    </ligand>
</feature>
<dbReference type="InterPro" id="IPR037396">
    <property type="entry name" value="FMN_HAD"/>
</dbReference>
<feature type="binding site" evidence="8">
    <location>
        <position position="182"/>
    </location>
    <ligand>
        <name>FMN</name>
        <dbReference type="ChEBI" id="CHEBI:58210"/>
    </ligand>
</feature>
<organism evidence="11 12">
    <name type="scientific">Holothuria leucospilota</name>
    <name type="common">Black long sea cucumber</name>
    <name type="synonym">Mertensiothuria leucospilota</name>
    <dbReference type="NCBI Taxonomy" id="206669"/>
    <lineage>
        <taxon>Eukaryota</taxon>
        <taxon>Metazoa</taxon>
        <taxon>Echinodermata</taxon>
        <taxon>Eleutherozoa</taxon>
        <taxon>Echinozoa</taxon>
        <taxon>Holothuroidea</taxon>
        <taxon>Aspidochirotacea</taxon>
        <taxon>Aspidochirotida</taxon>
        <taxon>Holothuriidae</taxon>
        <taxon>Holothuria</taxon>
    </lineage>
</organism>
<comment type="cofactor">
    <cofactor evidence="1">
        <name>FMN</name>
        <dbReference type="ChEBI" id="CHEBI:58210"/>
    </cofactor>
</comment>
<keyword evidence="8" id="KW-0288">FMN</keyword>
<feature type="binding site" evidence="8">
    <location>
        <position position="160"/>
    </location>
    <ligand>
        <name>FMN</name>
        <dbReference type="ChEBI" id="CHEBI:58210"/>
    </ligand>
</feature>
<dbReference type="InterPro" id="IPR000262">
    <property type="entry name" value="FMN-dep_DH"/>
</dbReference>
<sequence length="418" mass="45992">MDVSGPTSYVMTADEPFRQASTNPPPNSPGQVKSYSGGYTYFSGQVLRMTDPENIPQYEERAKEKVNLDRAFLWNYISYGTGVDRRTLTESKLAFKRYWLQPQVLTVKSKPSTWTTVLGSPIRIPICISPTAAQVMISSPDGDIQTGNAASRASTLMVYSSASGMKIEKFGSIVPHGLYWAQTYLFHDRRNTLHIVRNAERFGFKALVVTVDTPVDFLSGSGRVDAMDELLGPSCVDVDMNPNLIYLNGKKRENRIYGDTELWHAKHGIGNQELYCYATWEDFAWLKTKAARQAIKAGVDGILVSAHGGRQLAGVPAPLDALPDVIKAVKGSNVEVYMDGGIRSGSDVFKALALGARAVFIGRPPLWGLAVNGEDGVRRVLQILEEELTTTMTMCGCASLQDIDSSFVKHESQFKSML</sequence>
<keyword evidence="8" id="KW-0285">Flavoprotein</keyword>
<dbReference type="GO" id="GO:0010181">
    <property type="term" value="F:FMN binding"/>
    <property type="evidence" value="ECO:0007669"/>
    <property type="project" value="InterPro"/>
</dbReference>
<feature type="binding site" evidence="8">
    <location>
        <begin position="362"/>
        <end position="363"/>
    </location>
    <ligand>
        <name>FMN</name>
        <dbReference type="ChEBI" id="CHEBI:58210"/>
    </ligand>
</feature>
<feature type="binding site" evidence="8">
    <location>
        <begin position="339"/>
        <end position="343"/>
    </location>
    <ligand>
        <name>FMN</name>
        <dbReference type="ChEBI" id="CHEBI:58210"/>
    </ligand>
</feature>
<gene>
    <name evidence="11" type="ORF">HOLleu_31951</name>
</gene>
<comment type="similarity">
    <text evidence="4">Belongs to the FMN-dependent alpha-hydroxy acid dehydrogenase family.</text>
</comment>
<dbReference type="GO" id="GO:0001561">
    <property type="term" value="P:fatty acid alpha-oxidation"/>
    <property type="evidence" value="ECO:0007669"/>
    <property type="project" value="TreeGrafter"/>
</dbReference>
<dbReference type="EC" id="1.1.3.15" evidence="2"/>
<evidence type="ECO:0000256" key="1">
    <source>
        <dbReference type="ARBA" id="ARBA00001917"/>
    </source>
</evidence>
<feature type="binding site" evidence="8">
    <location>
        <position position="184"/>
    </location>
    <ligand>
        <name>glyoxylate</name>
        <dbReference type="ChEBI" id="CHEBI:36655"/>
    </ligand>
</feature>
<evidence type="ECO:0000256" key="6">
    <source>
        <dbReference type="ARBA" id="ARBA00029327"/>
    </source>
</evidence>
<feature type="compositionally biased region" description="Polar residues" evidence="9">
    <location>
        <begin position="1"/>
        <end position="10"/>
    </location>
</feature>
<dbReference type="SUPFAM" id="SSF51395">
    <property type="entry name" value="FMN-linked oxidoreductases"/>
    <property type="match status" value="1"/>
</dbReference>
<evidence type="ECO:0000256" key="3">
    <source>
        <dbReference type="ARBA" id="ARBA00023002"/>
    </source>
</evidence>
<evidence type="ECO:0000313" key="12">
    <source>
        <dbReference type="Proteomes" id="UP001152320"/>
    </source>
</evidence>
<name>A0A9Q0YQY6_HOLLE</name>
<evidence type="ECO:0000313" key="11">
    <source>
        <dbReference type="EMBL" id="KAJ8026965.1"/>
    </source>
</evidence>
<feature type="region of interest" description="Disordered" evidence="9">
    <location>
        <begin position="1"/>
        <end position="34"/>
    </location>
</feature>
<dbReference type="InterPro" id="IPR013785">
    <property type="entry name" value="Aldolase_TIM"/>
</dbReference>
<feature type="binding site" evidence="8">
    <location>
        <begin position="130"/>
        <end position="132"/>
    </location>
    <ligand>
        <name>FMN</name>
        <dbReference type="ChEBI" id="CHEBI:58210"/>
    </ligand>
</feature>
<evidence type="ECO:0000256" key="2">
    <source>
        <dbReference type="ARBA" id="ARBA00013087"/>
    </source>
</evidence>
<comment type="catalytic activity">
    <reaction evidence="5">
        <text>a (2S)-2-hydroxycarboxylate + O2 = a 2-oxocarboxylate + H2O2</text>
        <dbReference type="Rhea" id="RHEA:16789"/>
        <dbReference type="ChEBI" id="CHEBI:15379"/>
        <dbReference type="ChEBI" id="CHEBI:16240"/>
        <dbReference type="ChEBI" id="CHEBI:35179"/>
        <dbReference type="ChEBI" id="CHEBI:58123"/>
        <dbReference type="EC" id="1.1.3.15"/>
    </reaction>
    <physiologicalReaction direction="left-to-right" evidence="5">
        <dbReference type="Rhea" id="RHEA:16790"/>
    </physiologicalReaction>
</comment>
<dbReference type="PANTHER" id="PTHR10578:SF149">
    <property type="entry name" value="2-HYDROXYACID OXIDASE 2"/>
    <property type="match status" value="1"/>
</dbReference>
<evidence type="ECO:0000259" key="10">
    <source>
        <dbReference type="PROSITE" id="PS51349"/>
    </source>
</evidence>
<dbReference type="GO" id="GO:0003973">
    <property type="term" value="F:(S)-2-hydroxy-acid oxidase activity"/>
    <property type="evidence" value="ECO:0007669"/>
    <property type="project" value="UniProtKB-EC"/>
</dbReference>
<dbReference type="Proteomes" id="UP001152320">
    <property type="component" value="Chromosome 16"/>
</dbReference>
<dbReference type="OrthoDB" id="10419224at2759"/>
<dbReference type="PIRSF" id="PIRSF000138">
    <property type="entry name" value="Al-hdrx_acd_dh"/>
    <property type="match status" value="1"/>
</dbReference>
<feature type="binding site" evidence="8">
    <location>
        <position position="310"/>
    </location>
    <ligand>
        <name>glyoxylate</name>
        <dbReference type="ChEBI" id="CHEBI:36655"/>
    </ligand>
</feature>
<feature type="active site" description="Proton acceptor" evidence="7">
    <location>
        <position position="307"/>
    </location>
</feature>
<feature type="binding site" evidence="8">
    <location>
        <position position="305"/>
    </location>
    <ligand>
        <name>FMN</name>
        <dbReference type="ChEBI" id="CHEBI:58210"/>
    </ligand>
</feature>
<accession>A0A9Q0YQY6</accession>
<dbReference type="AlphaFoldDB" id="A0A9Q0YQY6"/>
<dbReference type="InterPro" id="IPR012133">
    <property type="entry name" value="Alpha-hydoxy_acid_DH_FMN"/>
</dbReference>
<comment type="catalytic activity">
    <reaction evidence="6">
        <text>2-hydroxyoctanoate + O2 = 2-oxooctanoate + H2O2</text>
        <dbReference type="Rhea" id="RHEA:67940"/>
        <dbReference type="ChEBI" id="CHEBI:15379"/>
        <dbReference type="ChEBI" id="CHEBI:16240"/>
        <dbReference type="ChEBI" id="CHEBI:133514"/>
        <dbReference type="ChEBI" id="CHEBI:176689"/>
    </reaction>
    <physiologicalReaction direction="left-to-right" evidence="6">
        <dbReference type="Rhea" id="RHEA:67941"/>
    </physiologicalReaction>
</comment>
<feature type="binding site" evidence="8">
    <location>
        <position position="307"/>
    </location>
    <ligand>
        <name>glyoxylate</name>
        <dbReference type="ChEBI" id="CHEBI:36655"/>
    </ligand>
</feature>
<dbReference type="Gene3D" id="3.20.20.70">
    <property type="entry name" value="Aldolase class I"/>
    <property type="match status" value="1"/>
</dbReference>
<dbReference type="Pfam" id="PF01070">
    <property type="entry name" value="FMN_dh"/>
    <property type="match status" value="1"/>
</dbReference>
<dbReference type="EMBL" id="JAIZAY010000016">
    <property type="protein sequence ID" value="KAJ8026965.1"/>
    <property type="molecule type" value="Genomic_DNA"/>
</dbReference>
<feature type="binding site" evidence="8">
    <location>
        <position position="210"/>
    </location>
    <ligand>
        <name>FMN</name>
        <dbReference type="ChEBI" id="CHEBI:58210"/>
    </ligand>
</feature>
<proteinExistence type="inferred from homology"/>
<dbReference type="CDD" id="cd02809">
    <property type="entry name" value="alpha_hydroxyacid_oxid_FMN"/>
    <property type="match status" value="1"/>
</dbReference>
<protein>
    <recommendedName>
        <fullName evidence="2">(S)-2-hydroxy-acid oxidase</fullName>
        <ecNumber evidence="2">1.1.3.15</ecNumber>
    </recommendedName>
</protein>
<dbReference type="FunFam" id="3.20.20.70:FF:000056">
    <property type="entry name" value="hydroxyacid oxidase 2"/>
    <property type="match status" value="1"/>
</dbReference>
<evidence type="ECO:0000256" key="8">
    <source>
        <dbReference type="PIRSR" id="PIRSR000138-2"/>
    </source>
</evidence>
<evidence type="ECO:0000256" key="9">
    <source>
        <dbReference type="SAM" id="MobiDB-lite"/>
    </source>
</evidence>
<comment type="caution">
    <text evidence="11">The sequence shown here is derived from an EMBL/GenBank/DDBJ whole genome shotgun (WGS) entry which is preliminary data.</text>
</comment>
<evidence type="ECO:0000256" key="4">
    <source>
        <dbReference type="ARBA" id="ARBA00024042"/>
    </source>
</evidence>
<keyword evidence="12" id="KW-1185">Reference proteome</keyword>
<evidence type="ECO:0000256" key="7">
    <source>
        <dbReference type="PIRSR" id="PIRSR000138-1"/>
    </source>
</evidence>